<dbReference type="GO" id="GO:0005654">
    <property type="term" value="C:nucleoplasm"/>
    <property type="evidence" value="ECO:0007669"/>
    <property type="project" value="UniProtKB-SubCell"/>
</dbReference>
<feature type="domain" description="AAA+ ATPase" evidence="17">
    <location>
        <begin position="616"/>
        <end position="752"/>
    </location>
</feature>
<evidence type="ECO:0000256" key="15">
    <source>
        <dbReference type="ARBA" id="ARBA00067714"/>
    </source>
</evidence>
<dbReference type="FunFam" id="3.40.50.300:FF:000149">
    <property type="entry name" value="Nuclear valosin-containing protein-like"/>
    <property type="match status" value="1"/>
</dbReference>
<sequence>MWGRAGSFANPRLKQRIKQYLSSNKCGRYVDIGILAADLQKTYSAEYGRRKRNAFRIQVEKVFGIISNEREFEDLTTLENEHVAKRARHRREGNEDVESYTDDSDDDYSEPLSTNHLNSSLLTLYRKGDPDSLPATPKNEPTETSTSAQVTAPRTSALPSGTPLDTRISEGGWFIDKTPGRKEDNFLIDLCEEEQERKQISEKSKDLSFLESEGKKTKSKRRKRRKEESQDVDEEIESVLRKQKVKTKGPELQFPLVKFDDVGGSDGTLKEVCKMLIHVRHPEVYNHLGVVPPRGFLLHGPPGCGKTLLAQAIAGELELPMLKVAATEIVSGVSGESEQKLRELFEQAVSNAPCILFIDEIDAITPKREVASKDMERRIVAQLLTCMDDLNNLAATAQVLVIGATNRPDSLDPALRRAGRFDREICLGIPDEAARERILQTLCRKLRLPESFDFHYLAHMTPGYVGADLMALCREAAMCTVNRVLIKLEEQKWKGVQVGEAMTERNLETGTEALVEKDTKHSELPAKDELQRLLELLKEQDPLLEEQLQKLCIEMNDFIVALSSVQPSAKREGFVTVPDVTWADVGALEDIREELTMAILAPVRNPEQFKALGLTAPAGVLLAGPPGCGKTLLAKAVANESGLNFISVKGPELLNMYVGESERAVRQVFQRARNSAPCVIFFDEVDALCPRRSDREAGASVRVVNQLLTEMDGLENRQQVFIMAATNRPDIIDPAILRPGRLDKTLYVGLPPSVDRLAILKTITKDGTRPPLDVDVNLEEIAYDQRCDCYTGADLSALVREASVCALRQEMALQNGKSKKGEIKISRKYFEEAFKKVKSSISRKDQAMYEELRQSLSR</sequence>
<feature type="compositionally biased region" description="Low complexity" evidence="16">
    <location>
        <begin position="110"/>
        <end position="124"/>
    </location>
</feature>
<evidence type="ECO:0000256" key="3">
    <source>
        <dbReference type="ARBA" id="ARBA00006914"/>
    </source>
</evidence>
<keyword evidence="4" id="KW-1017">Isopeptide bond</keyword>
<evidence type="ECO:0000256" key="9">
    <source>
        <dbReference type="ARBA" id="ARBA00022840"/>
    </source>
</evidence>
<evidence type="ECO:0000313" key="18">
    <source>
        <dbReference type="EMBL" id="TFK09817.1"/>
    </source>
</evidence>
<dbReference type="OrthoDB" id="2187at2759"/>
<dbReference type="STRING" id="55544.A0A4D9EH25"/>
<evidence type="ECO:0000256" key="14">
    <source>
        <dbReference type="ARBA" id="ARBA00063085"/>
    </source>
</evidence>
<dbReference type="GO" id="GO:0005730">
    <property type="term" value="C:nucleolus"/>
    <property type="evidence" value="ECO:0007669"/>
    <property type="project" value="UniProtKB-SubCell"/>
</dbReference>
<evidence type="ECO:0000256" key="6">
    <source>
        <dbReference type="ARBA" id="ARBA00022553"/>
    </source>
</evidence>
<dbReference type="InterPro" id="IPR003593">
    <property type="entry name" value="AAA+_ATPase"/>
</dbReference>
<proteinExistence type="inferred from homology"/>
<evidence type="ECO:0000256" key="5">
    <source>
        <dbReference type="ARBA" id="ARBA00022517"/>
    </source>
</evidence>
<keyword evidence="5" id="KW-0690">Ribosome biogenesis</keyword>
<evidence type="ECO:0000256" key="7">
    <source>
        <dbReference type="ARBA" id="ARBA00022737"/>
    </source>
</evidence>
<keyword evidence="8" id="KW-0547">Nucleotide-binding</keyword>
<dbReference type="InterPro" id="IPR050168">
    <property type="entry name" value="AAA_ATPase_domain"/>
</dbReference>
<comment type="subcellular location">
    <subcellularLocation>
        <location evidence="1">Nucleus</location>
        <location evidence="1">Nucleolus</location>
    </subcellularLocation>
    <subcellularLocation>
        <location evidence="2">Nucleus</location>
        <location evidence="2">Nucleoplasm</location>
    </subcellularLocation>
</comment>
<evidence type="ECO:0000313" key="19">
    <source>
        <dbReference type="Proteomes" id="UP000297703"/>
    </source>
</evidence>
<dbReference type="EMBL" id="QXTE01000049">
    <property type="protein sequence ID" value="TFK09817.1"/>
    <property type="molecule type" value="Genomic_DNA"/>
</dbReference>
<dbReference type="GO" id="GO:1990275">
    <property type="term" value="F:preribosome binding"/>
    <property type="evidence" value="ECO:0007669"/>
    <property type="project" value="TreeGrafter"/>
</dbReference>
<dbReference type="GO" id="GO:0016887">
    <property type="term" value="F:ATP hydrolysis activity"/>
    <property type="evidence" value="ECO:0007669"/>
    <property type="project" value="InterPro"/>
</dbReference>
<dbReference type="PANTHER" id="PTHR23077">
    <property type="entry name" value="AAA-FAMILY ATPASE"/>
    <property type="match status" value="1"/>
</dbReference>
<comment type="similarity">
    <text evidence="3">Belongs to the AAA ATPase family.</text>
</comment>
<feature type="region of interest" description="Disordered" evidence="16">
    <location>
        <begin position="84"/>
        <end position="176"/>
    </location>
</feature>
<dbReference type="InterPro" id="IPR038100">
    <property type="entry name" value="NLV2_N_sf"/>
</dbReference>
<reference evidence="18 19" key="2">
    <citation type="submission" date="2019-04" db="EMBL/GenBank/DDBJ databases">
        <title>The genome sequence of big-headed turtle.</title>
        <authorList>
            <person name="Gong S."/>
        </authorList>
    </citation>
    <scope>NUCLEOTIDE SEQUENCE [LARGE SCALE GENOMIC DNA]</scope>
    <source>
        <strain evidence="18">DO16091913</strain>
        <tissue evidence="18">Muscle</tissue>
    </source>
</reference>
<feature type="compositionally biased region" description="Acidic residues" evidence="16">
    <location>
        <begin position="95"/>
        <end position="109"/>
    </location>
</feature>
<keyword evidence="9" id="KW-0067">ATP-binding</keyword>
<dbReference type="GO" id="GO:0042254">
    <property type="term" value="P:ribosome biogenesis"/>
    <property type="evidence" value="ECO:0007669"/>
    <property type="project" value="UniProtKB-KW"/>
</dbReference>
<dbReference type="CDD" id="cd19530">
    <property type="entry name" value="RecA-like_NVL_r2-like"/>
    <property type="match status" value="1"/>
</dbReference>
<evidence type="ECO:0000256" key="2">
    <source>
        <dbReference type="ARBA" id="ARBA00004642"/>
    </source>
</evidence>
<feature type="compositionally biased region" description="Basic and acidic residues" evidence="16">
    <location>
        <begin position="199"/>
        <end position="216"/>
    </location>
</feature>
<evidence type="ECO:0000256" key="16">
    <source>
        <dbReference type="SAM" id="MobiDB-lite"/>
    </source>
</evidence>
<evidence type="ECO:0000256" key="8">
    <source>
        <dbReference type="ARBA" id="ARBA00022741"/>
    </source>
</evidence>
<accession>A0A4D9EH25</accession>
<keyword evidence="19" id="KW-1185">Reference proteome</keyword>
<dbReference type="PROSITE" id="PS00674">
    <property type="entry name" value="AAA"/>
    <property type="match status" value="2"/>
</dbReference>
<dbReference type="Gene3D" id="3.40.50.300">
    <property type="entry name" value="P-loop containing nucleotide triphosphate hydrolases"/>
    <property type="match status" value="2"/>
</dbReference>
<feature type="domain" description="AAA+ ATPase" evidence="17">
    <location>
        <begin position="292"/>
        <end position="431"/>
    </location>
</feature>
<evidence type="ECO:0000256" key="11">
    <source>
        <dbReference type="ARBA" id="ARBA00022990"/>
    </source>
</evidence>
<reference evidence="18 19" key="1">
    <citation type="submission" date="2019-04" db="EMBL/GenBank/DDBJ databases">
        <title>Draft genome of the big-headed turtle Platysternon megacephalum.</title>
        <authorList>
            <person name="Gong S."/>
        </authorList>
    </citation>
    <scope>NUCLEOTIDE SEQUENCE [LARGE SCALE GENOMIC DNA]</scope>
    <source>
        <strain evidence="18">DO16091913</strain>
        <tissue evidence="18">Muscle</tissue>
    </source>
</reference>
<keyword evidence="12" id="KW-0539">Nucleus</keyword>
<keyword evidence="11" id="KW-0007">Acetylation</keyword>
<feature type="region of interest" description="Disordered" evidence="16">
    <location>
        <begin position="199"/>
        <end position="234"/>
    </location>
</feature>
<dbReference type="InterPro" id="IPR041569">
    <property type="entry name" value="AAA_lid_3"/>
</dbReference>
<dbReference type="Pfam" id="PF16725">
    <property type="entry name" value="Nucleolin_bd"/>
    <property type="match status" value="1"/>
</dbReference>
<dbReference type="FunFam" id="3.40.50.300:FF:000600">
    <property type="entry name" value="Nuclear valosin-containing protein-like"/>
    <property type="match status" value="1"/>
</dbReference>
<evidence type="ECO:0000256" key="1">
    <source>
        <dbReference type="ARBA" id="ARBA00004604"/>
    </source>
</evidence>
<evidence type="ECO:0000256" key="13">
    <source>
        <dbReference type="ARBA" id="ARBA00057044"/>
    </source>
</evidence>
<dbReference type="FunFam" id="1.10.8.60:FF:000172">
    <property type="entry name" value="Nuclear valosin-containing protein-like"/>
    <property type="match status" value="1"/>
</dbReference>
<dbReference type="AlphaFoldDB" id="A0A4D9EH25"/>
<dbReference type="Gene3D" id="1.10.10.2010">
    <property type="match status" value="1"/>
</dbReference>
<dbReference type="FunFam" id="1.10.8.60:FF:000063">
    <property type="entry name" value="Nuclear valosin-containing protein-like"/>
    <property type="match status" value="1"/>
</dbReference>
<dbReference type="Pfam" id="PF17862">
    <property type="entry name" value="AAA_lid_3"/>
    <property type="match status" value="2"/>
</dbReference>
<dbReference type="FunFam" id="1.10.10.2010:FF:000001">
    <property type="entry name" value="Nuclear valosin-containing protein-like"/>
    <property type="match status" value="1"/>
</dbReference>
<dbReference type="Pfam" id="PF00004">
    <property type="entry name" value="AAA"/>
    <property type="match status" value="2"/>
</dbReference>
<dbReference type="Gene3D" id="1.10.8.60">
    <property type="match status" value="2"/>
</dbReference>
<comment type="subunit">
    <text evidence="14">Interacts with NCL/nucleolin. Isoform 1 and isoform 2 interact with TERT and isoform 1 exhibits a higher binding affinity for TERT compared to isoform 2. Isoform 1 interacts with MTREX in an ATP-dependent manner; the interaction is required to associate NVL with nuclear RNA exosome. Isoform 1 interacts with RPL5 in an ATP-dependent manner. Interacts with WDR74 (through WDR repeats); the interaction is independent of RNA or pre-60S ribosome particles.</text>
</comment>
<keyword evidence="6" id="KW-0597">Phosphoprotein</keyword>
<dbReference type="Proteomes" id="UP000297703">
    <property type="component" value="Unassembled WGS sequence"/>
</dbReference>
<keyword evidence="7" id="KW-0677">Repeat</keyword>
<dbReference type="GO" id="GO:0003723">
    <property type="term" value="F:RNA binding"/>
    <property type="evidence" value="ECO:0007669"/>
    <property type="project" value="TreeGrafter"/>
</dbReference>
<protein>
    <recommendedName>
        <fullName evidence="15">Nuclear valosin-containing protein-like</fullName>
    </recommendedName>
</protein>
<dbReference type="CDD" id="cd19518">
    <property type="entry name" value="RecA-like_NVL_r1-like"/>
    <property type="match status" value="1"/>
</dbReference>
<organism evidence="18 19">
    <name type="scientific">Platysternon megacephalum</name>
    <name type="common">big-headed turtle</name>
    <dbReference type="NCBI Taxonomy" id="55544"/>
    <lineage>
        <taxon>Eukaryota</taxon>
        <taxon>Metazoa</taxon>
        <taxon>Chordata</taxon>
        <taxon>Craniata</taxon>
        <taxon>Vertebrata</taxon>
        <taxon>Euteleostomi</taxon>
        <taxon>Archelosauria</taxon>
        <taxon>Testudinata</taxon>
        <taxon>Testudines</taxon>
        <taxon>Cryptodira</taxon>
        <taxon>Durocryptodira</taxon>
        <taxon>Testudinoidea</taxon>
        <taxon>Platysternidae</taxon>
        <taxon>Platysternon</taxon>
    </lineage>
</organism>
<dbReference type="InterPro" id="IPR031996">
    <property type="entry name" value="NVL2_nucleolin-bd"/>
</dbReference>
<comment type="function">
    <text evidence="13">Participates in the assembly of the telomerase holoenzyme and effecting of telomerase activity via its interaction with TERT. Involved in both early and late stages of the pre-rRNA processing pathways. Spatiotemporally regulates 60S ribosomal subunit biogenesis in the nucleolus. Catalyzes the release of specific assembly factors, such as WDR74, from pre-60S ribosomal particles through the ATPase activity.</text>
</comment>
<dbReference type="InterPro" id="IPR003960">
    <property type="entry name" value="ATPase_AAA_CS"/>
</dbReference>
<dbReference type="InterPro" id="IPR003959">
    <property type="entry name" value="ATPase_AAA_core"/>
</dbReference>
<gene>
    <name evidence="18" type="ORF">DR999_PMT07214</name>
</gene>
<dbReference type="SUPFAM" id="SSF52540">
    <property type="entry name" value="P-loop containing nucleoside triphosphate hydrolases"/>
    <property type="match status" value="2"/>
</dbReference>
<comment type="caution">
    <text evidence="18">The sequence shown here is derived from an EMBL/GenBank/DDBJ whole genome shotgun (WGS) entry which is preliminary data.</text>
</comment>
<name>A0A4D9EH25_9SAUR</name>
<dbReference type="PANTHER" id="PTHR23077:SF171">
    <property type="entry name" value="NUCLEAR VALOSIN-CONTAINING PROTEIN-LIKE"/>
    <property type="match status" value="1"/>
</dbReference>
<dbReference type="GO" id="GO:0005524">
    <property type="term" value="F:ATP binding"/>
    <property type="evidence" value="ECO:0007669"/>
    <property type="project" value="UniProtKB-KW"/>
</dbReference>
<keyword evidence="10" id="KW-0832">Ubl conjugation</keyword>
<feature type="compositionally biased region" description="Polar residues" evidence="16">
    <location>
        <begin position="142"/>
        <end position="159"/>
    </location>
</feature>
<evidence type="ECO:0000256" key="4">
    <source>
        <dbReference type="ARBA" id="ARBA00022499"/>
    </source>
</evidence>
<evidence type="ECO:0000259" key="17">
    <source>
        <dbReference type="SMART" id="SM00382"/>
    </source>
</evidence>
<dbReference type="SMART" id="SM00382">
    <property type="entry name" value="AAA"/>
    <property type="match status" value="2"/>
</dbReference>
<dbReference type="InterPro" id="IPR027417">
    <property type="entry name" value="P-loop_NTPase"/>
</dbReference>
<evidence type="ECO:0000256" key="12">
    <source>
        <dbReference type="ARBA" id="ARBA00023242"/>
    </source>
</evidence>
<evidence type="ECO:0000256" key="10">
    <source>
        <dbReference type="ARBA" id="ARBA00022843"/>
    </source>
</evidence>